<keyword evidence="7" id="KW-1185">Reference proteome</keyword>
<accession>A0A1E5LBU2</accession>
<evidence type="ECO:0000256" key="4">
    <source>
        <dbReference type="ARBA" id="ARBA00023002"/>
    </source>
</evidence>
<organism evidence="6 7">
    <name type="scientific">Bacillus solimangrovi</name>
    <dbReference type="NCBI Taxonomy" id="1305675"/>
    <lineage>
        <taxon>Bacteria</taxon>
        <taxon>Bacillati</taxon>
        <taxon>Bacillota</taxon>
        <taxon>Bacilli</taxon>
        <taxon>Bacillales</taxon>
        <taxon>Bacillaceae</taxon>
        <taxon>Bacillus</taxon>
    </lineage>
</organism>
<evidence type="ECO:0000313" key="7">
    <source>
        <dbReference type="Proteomes" id="UP000095209"/>
    </source>
</evidence>
<dbReference type="AlphaFoldDB" id="A0A1E5LBU2"/>
<dbReference type="PANTHER" id="PTHR13847">
    <property type="entry name" value="SARCOSINE DEHYDROGENASE-RELATED"/>
    <property type="match status" value="1"/>
</dbReference>
<dbReference type="GO" id="GO:0016491">
    <property type="term" value="F:oxidoreductase activity"/>
    <property type="evidence" value="ECO:0007669"/>
    <property type="project" value="UniProtKB-KW"/>
</dbReference>
<feature type="domain" description="FAD dependent oxidoreductase" evidence="5">
    <location>
        <begin position="5"/>
        <end position="310"/>
    </location>
</feature>
<gene>
    <name evidence="6" type="ORF">BFG57_04035</name>
</gene>
<proteinExistence type="inferred from homology"/>
<dbReference type="Gene3D" id="3.30.9.10">
    <property type="entry name" value="D-Amino Acid Oxidase, subunit A, domain 2"/>
    <property type="match status" value="1"/>
</dbReference>
<evidence type="ECO:0000256" key="2">
    <source>
        <dbReference type="ARBA" id="ARBA00009410"/>
    </source>
</evidence>
<protein>
    <submittedName>
        <fullName evidence="6">Oxidoreductase</fullName>
    </submittedName>
</protein>
<comment type="cofactor">
    <cofactor evidence="1">
        <name>FAD</name>
        <dbReference type="ChEBI" id="CHEBI:57692"/>
    </cofactor>
</comment>
<dbReference type="EMBL" id="MJEH01000055">
    <property type="protein sequence ID" value="OEH91552.1"/>
    <property type="molecule type" value="Genomic_DNA"/>
</dbReference>
<evidence type="ECO:0000259" key="5">
    <source>
        <dbReference type="Pfam" id="PF01266"/>
    </source>
</evidence>
<feature type="non-terminal residue" evidence="6">
    <location>
        <position position="315"/>
    </location>
</feature>
<dbReference type="Gene3D" id="3.50.50.60">
    <property type="entry name" value="FAD/NAD(P)-binding domain"/>
    <property type="match status" value="1"/>
</dbReference>
<reference evidence="6 7" key="1">
    <citation type="submission" date="2016-08" db="EMBL/GenBank/DDBJ databases">
        <title>Genome of Bacillus solimangrovi GH2-4.</title>
        <authorList>
            <person name="Lim S."/>
            <person name="Kim B.-C."/>
        </authorList>
    </citation>
    <scope>NUCLEOTIDE SEQUENCE [LARGE SCALE GENOMIC DNA]</scope>
    <source>
        <strain evidence="6 7">GH2-4</strain>
    </source>
</reference>
<dbReference type="RefSeq" id="WP_069718290.1">
    <property type="nucleotide sequence ID" value="NZ_MJEH01000055.1"/>
</dbReference>
<evidence type="ECO:0000313" key="6">
    <source>
        <dbReference type="EMBL" id="OEH91552.1"/>
    </source>
</evidence>
<dbReference type="STRING" id="1305675.BFG57_04035"/>
<dbReference type="OrthoDB" id="9805337at2"/>
<comment type="caution">
    <text evidence="6">The sequence shown here is derived from an EMBL/GenBank/DDBJ whole genome shotgun (WGS) entry which is preliminary data.</text>
</comment>
<keyword evidence="3" id="KW-0285">Flavoprotein</keyword>
<dbReference type="SUPFAM" id="SSF54373">
    <property type="entry name" value="FAD-linked reductases, C-terminal domain"/>
    <property type="match status" value="1"/>
</dbReference>
<evidence type="ECO:0000256" key="1">
    <source>
        <dbReference type="ARBA" id="ARBA00001974"/>
    </source>
</evidence>
<dbReference type="GO" id="GO:0005737">
    <property type="term" value="C:cytoplasm"/>
    <property type="evidence" value="ECO:0007669"/>
    <property type="project" value="TreeGrafter"/>
</dbReference>
<dbReference type="Proteomes" id="UP000095209">
    <property type="component" value="Unassembled WGS sequence"/>
</dbReference>
<dbReference type="Pfam" id="PF01266">
    <property type="entry name" value="DAO"/>
    <property type="match status" value="1"/>
</dbReference>
<dbReference type="InterPro" id="IPR006076">
    <property type="entry name" value="FAD-dep_OxRdtase"/>
</dbReference>
<keyword evidence="4" id="KW-0560">Oxidoreductase</keyword>
<dbReference type="PANTHER" id="PTHR13847:SF286">
    <property type="entry name" value="D-AMINO ACID DEHYDROGENASE"/>
    <property type="match status" value="1"/>
</dbReference>
<evidence type="ECO:0000256" key="3">
    <source>
        <dbReference type="ARBA" id="ARBA00022630"/>
    </source>
</evidence>
<dbReference type="SUPFAM" id="SSF51905">
    <property type="entry name" value="FAD/NAD(P)-binding domain"/>
    <property type="match status" value="1"/>
</dbReference>
<dbReference type="InterPro" id="IPR036188">
    <property type="entry name" value="FAD/NAD-bd_sf"/>
</dbReference>
<sequence>MKTFIVIGAGIVGASTAYHLAKEGARVTIVDRHDRGQATEAAAGIVCPWLSQRRNKRWYRLVKGGARYYTTLIDELEKAGETRTGYAKVGAMNIYADEAKVDKMLKIAYERRQDAPEIGEITKLSPAETQAIFPPLSAEYGAIHVSGGARVDGAALRDALIRGAQKNGANFMRGDASLIFEDSKVTGVKVNEKSHYAEQVLITGGAWAKELLEPLGMNFQVTAQKAQIIHLYLPNEDTSRWPVVKPPNDQYLLTFSDGKVVIGATHENHVGFDIRPTLGGMNEVMNKALQIAPGLENSTYVETKVGFRPFTPVTF</sequence>
<name>A0A1E5LBU2_9BACI</name>
<comment type="similarity">
    <text evidence="2">Belongs to the DadA oxidoreductase family.</text>
</comment>